<evidence type="ECO:0000313" key="21">
    <source>
        <dbReference type="Proteomes" id="UP000095300"/>
    </source>
</evidence>
<dbReference type="UniPathway" id="UPA00378"/>
<dbReference type="SMART" id="SM00472">
    <property type="entry name" value="MIR"/>
    <property type="match status" value="3"/>
</dbReference>
<evidence type="ECO:0000256" key="17">
    <source>
        <dbReference type="ARBA" id="ARBA00081085"/>
    </source>
</evidence>
<dbReference type="GO" id="GO:0005789">
    <property type="term" value="C:endoplasmic reticulum membrane"/>
    <property type="evidence" value="ECO:0007669"/>
    <property type="project" value="UniProtKB-SubCell"/>
</dbReference>
<feature type="transmembrane region" description="Helical" evidence="18">
    <location>
        <begin position="562"/>
        <end position="580"/>
    </location>
</feature>
<dbReference type="Pfam" id="PF02815">
    <property type="entry name" value="MIR"/>
    <property type="match status" value="1"/>
</dbReference>
<evidence type="ECO:0000256" key="4">
    <source>
        <dbReference type="ARBA" id="ARBA00012839"/>
    </source>
</evidence>
<dbReference type="Pfam" id="PF02366">
    <property type="entry name" value="PMT"/>
    <property type="match status" value="1"/>
</dbReference>
<comment type="subunit">
    <text evidence="16">Interacts with Rt/POMT1.</text>
</comment>
<evidence type="ECO:0000256" key="9">
    <source>
        <dbReference type="ARBA" id="ARBA00022824"/>
    </source>
</evidence>
<dbReference type="STRING" id="35570.A0A1I8NX85"/>
<feature type="transmembrane region" description="Helical" evidence="18">
    <location>
        <begin position="28"/>
        <end position="46"/>
    </location>
</feature>
<keyword evidence="9" id="KW-0256">Endoplasmic reticulum</keyword>
<dbReference type="Proteomes" id="UP000095300">
    <property type="component" value="Unassembled WGS sequence"/>
</dbReference>
<dbReference type="Pfam" id="PF16192">
    <property type="entry name" value="PMT_4TMC"/>
    <property type="match status" value="1"/>
</dbReference>
<evidence type="ECO:0000256" key="2">
    <source>
        <dbReference type="ARBA" id="ARBA00004922"/>
    </source>
</evidence>
<feature type="transmembrane region" description="Helical" evidence="18">
    <location>
        <begin position="254"/>
        <end position="275"/>
    </location>
</feature>
<feature type="domain" description="MIR" evidence="19">
    <location>
        <begin position="434"/>
        <end position="490"/>
    </location>
</feature>
<comment type="subcellular location">
    <subcellularLocation>
        <location evidence="1">Endoplasmic reticulum membrane</location>
        <topology evidence="1">Multi-pass membrane protein</topology>
    </subcellularLocation>
</comment>
<dbReference type="FunFam" id="2.80.10.50:FF:000026">
    <property type="entry name" value="Blast:Protein O-mannosyl-transferase 2"/>
    <property type="match status" value="1"/>
</dbReference>
<organism evidence="20 21">
    <name type="scientific">Stomoxys calcitrans</name>
    <name type="common">Stable fly</name>
    <name type="synonym">Conops calcitrans</name>
    <dbReference type="NCBI Taxonomy" id="35570"/>
    <lineage>
        <taxon>Eukaryota</taxon>
        <taxon>Metazoa</taxon>
        <taxon>Ecdysozoa</taxon>
        <taxon>Arthropoda</taxon>
        <taxon>Hexapoda</taxon>
        <taxon>Insecta</taxon>
        <taxon>Pterygota</taxon>
        <taxon>Neoptera</taxon>
        <taxon>Endopterygota</taxon>
        <taxon>Diptera</taxon>
        <taxon>Brachycera</taxon>
        <taxon>Muscomorpha</taxon>
        <taxon>Muscoidea</taxon>
        <taxon>Muscidae</taxon>
        <taxon>Stomoxys</taxon>
    </lineage>
</organism>
<evidence type="ECO:0000256" key="7">
    <source>
        <dbReference type="ARBA" id="ARBA00022692"/>
    </source>
</evidence>
<protein>
    <recommendedName>
        <fullName evidence="12">Protein O-mannosyl-transferase 2</fullName>
        <ecNumber evidence="4">2.4.1.109</ecNumber>
    </recommendedName>
    <alternativeName>
        <fullName evidence="17">Protein twisted</fullName>
    </alternativeName>
</protein>
<comment type="catalytic activity">
    <reaction evidence="13">
        <text>a di-trans,poly-cis-dolichyl beta-D-mannosyl phosphate + L-threonyl-[protein] = 3-O-(alpha-D-mannosyl)-L-threonyl-[protein] + a di-trans,poly-cis-dolichyl phosphate + H(+)</text>
        <dbReference type="Rhea" id="RHEA:53396"/>
        <dbReference type="Rhea" id="RHEA-COMP:11060"/>
        <dbReference type="Rhea" id="RHEA-COMP:13547"/>
        <dbReference type="Rhea" id="RHEA-COMP:19498"/>
        <dbReference type="Rhea" id="RHEA-COMP:19501"/>
        <dbReference type="ChEBI" id="CHEBI:15378"/>
        <dbReference type="ChEBI" id="CHEBI:30013"/>
        <dbReference type="ChEBI" id="CHEBI:57683"/>
        <dbReference type="ChEBI" id="CHEBI:58211"/>
        <dbReference type="ChEBI" id="CHEBI:137323"/>
        <dbReference type="EC" id="2.4.1.109"/>
    </reaction>
</comment>
<sequence>MNECQGGLFGKFVGIKKTPKMVINVEKLLWWTVLAIVIIITIGTRYHKVTEPDHVCWDETHFGKMASWYINRTFFFDVHPPLGKMLIALSGYLSGYNGRFPFDKPGDKYNGTRYEGMRYFCTTMGALIVPLVFDTVHDFTQSIGAAVVAAAYIMFDVGMLTLNQYILLDPILLFFMVASVWGMVKVSINTSKGYSYTTKWWFFLFFTGTMLACTISVKFVGLFVVLLVGFHTAFEIWTILGDLQKPIMETLNQLLCRSLALIIWPICLYLMFFYIHLHILNHSGNGDGFYSSAFQSSLIGNSLHNASMPRYVAYGSIVSIKNHKTGGGYLHSHLHLYPKGSGPRQQQVTSYTHKDENNAWLVKPYDKEHLEKLSLVKNGDLIRLEHILTHRNLHSHNEPAPISKSHMQVTGYGENGIGDANDIWKVVIIGGNANDVVQTVTTKFMLVHYLQGCALGSSGKQLPKWGFEQQEITCNANIRDPNTKWNVEDNKNNNLTSENFSVYAPGFFARFIESHAVMLQGNSGLKPKEGETTSRPWQWPINLKGQFFSGNDYRIYLLGNPIVWWSNLIFLNFFVLLFVIRHIMLTRQKAKLNIMPPKITHGIHNIEHYETISSTESLLTNDKSTIGSHMEAAFWLYIGWAIHYLPFWAMGRVLYFHHYFPALVFNSMLSGVMFHHITGYLPRAQRYFVLVILLAVLVFSFKLFSPLAYGMEGPSSKSINSTMYGLKWLPTWEF</sequence>
<evidence type="ECO:0000256" key="18">
    <source>
        <dbReference type="SAM" id="Phobius"/>
    </source>
</evidence>
<dbReference type="InterPro" id="IPR016093">
    <property type="entry name" value="MIR_motif"/>
</dbReference>
<evidence type="ECO:0000256" key="3">
    <source>
        <dbReference type="ARBA" id="ARBA00007222"/>
    </source>
</evidence>
<evidence type="ECO:0000256" key="13">
    <source>
        <dbReference type="ARBA" id="ARBA00045085"/>
    </source>
</evidence>
<keyword evidence="7 18" id="KW-0812">Transmembrane</keyword>
<keyword evidence="8" id="KW-0677">Repeat</keyword>
<feature type="transmembrane region" description="Helical" evidence="18">
    <location>
        <begin position="167"/>
        <end position="188"/>
    </location>
</feature>
<dbReference type="CDD" id="cd23282">
    <property type="entry name" value="beta-trefoil_MIR_POMT2"/>
    <property type="match status" value="1"/>
</dbReference>
<feature type="transmembrane region" description="Helical" evidence="18">
    <location>
        <begin position="116"/>
        <end position="133"/>
    </location>
</feature>
<dbReference type="SUPFAM" id="SSF82109">
    <property type="entry name" value="MIR domain"/>
    <property type="match status" value="1"/>
</dbReference>
<proteinExistence type="inferred from homology"/>
<dbReference type="AlphaFoldDB" id="A0A1I8NX85"/>
<feature type="domain" description="MIR" evidence="19">
    <location>
        <begin position="309"/>
        <end position="365"/>
    </location>
</feature>
<feature type="transmembrane region" description="Helical" evidence="18">
    <location>
        <begin position="656"/>
        <end position="675"/>
    </location>
</feature>
<keyword evidence="11 18" id="KW-0472">Membrane</keyword>
<evidence type="ECO:0000313" key="20">
    <source>
        <dbReference type="EnsemblMetazoa" id="SCAU002845-PC"/>
    </source>
</evidence>
<dbReference type="InterPro" id="IPR027005">
    <property type="entry name" value="PMT-like"/>
</dbReference>
<dbReference type="GO" id="GO:0004169">
    <property type="term" value="F:dolichyl-phosphate-mannose-protein mannosyltransferase activity"/>
    <property type="evidence" value="ECO:0007669"/>
    <property type="project" value="UniProtKB-EC"/>
</dbReference>
<evidence type="ECO:0000259" key="19">
    <source>
        <dbReference type="PROSITE" id="PS50919"/>
    </source>
</evidence>
<keyword evidence="21" id="KW-1185">Reference proteome</keyword>
<comment type="similarity">
    <text evidence="3">Belongs to the glycosyltransferase 39 family.</text>
</comment>
<name>A0A1I8NX85_STOCA</name>
<dbReference type="PANTHER" id="PTHR10050">
    <property type="entry name" value="DOLICHYL-PHOSPHATE-MANNOSE--PROTEIN MANNOSYLTRANSFERASE"/>
    <property type="match status" value="1"/>
</dbReference>
<dbReference type="VEuPathDB" id="VectorBase:SCAU002845"/>
<dbReference type="EnsemblMetazoa" id="SCAU002845-RC">
    <property type="protein sequence ID" value="SCAU002845-PC"/>
    <property type="gene ID" value="SCAU002845"/>
</dbReference>
<dbReference type="InterPro" id="IPR036300">
    <property type="entry name" value="MIR_dom_sf"/>
</dbReference>
<comment type="function">
    <text evidence="15">Rt/POMT1 and tw/POMT2 function as a protein O-mannosyltransferase in association with each other to generate and maintain normal muscle development.</text>
</comment>
<comment type="catalytic activity">
    <reaction evidence="14">
        <text>a di-trans,poly-cis-dolichyl beta-D-mannosyl phosphate + L-seryl-[protein] = 3-O-(alpha-D-mannosyl)-L-seryl-[protein] + a di-trans,poly-cis-dolichyl phosphate + H(+)</text>
        <dbReference type="Rhea" id="RHEA:17377"/>
        <dbReference type="Rhea" id="RHEA-COMP:9863"/>
        <dbReference type="Rhea" id="RHEA-COMP:13546"/>
        <dbReference type="Rhea" id="RHEA-COMP:19498"/>
        <dbReference type="Rhea" id="RHEA-COMP:19501"/>
        <dbReference type="ChEBI" id="CHEBI:15378"/>
        <dbReference type="ChEBI" id="CHEBI:29999"/>
        <dbReference type="ChEBI" id="CHEBI:57683"/>
        <dbReference type="ChEBI" id="CHEBI:58211"/>
        <dbReference type="ChEBI" id="CHEBI:137321"/>
        <dbReference type="EC" id="2.4.1.109"/>
    </reaction>
</comment>
<dbReference type="InterPro" id="IPR032421">
    <property type="entry name" value="PMT_4TMC"/>
</dbReference>
<evidence type="ECO:0000256" key="12">
    <source>
        <dbReference type="ARBA" id="ARBA00039583"/>
    </source>
</evidence>
<evidence type="ECO:0000256" key="14">
    <source>
        <dbReference type="ARBA" id="ARBA00045102"/>
    </source>
</evidence>
<dbReference type="PANTHER" id="PTHR10050:SF46">
    <property type="entry name" value="PROTEIN O-MANNOSYL-TRANSFERASE 2"/>
    <property type="match status" value="1"/>
</dbReference>
<dbReference type="OrthoDB" id="5561486at2759"/>
<feature type="transmembrane region" description="Helical" evidence="18">
    <location>
        <begin position="139"/>
        <end position="155"/>
    </location>
</feature>
<keyword evidence="6" id="KW-0808">Transferase</keyword>
<reference evidence="20" key="1">
    <citation type="submission" date="2020-05" db="UniProtKB">
        <authorList>
            <consortium name="EnsemblMetazoa"/>
        </authorList>
    </citation>
    <scope>IDENTIFICATION</scope>
    <source>
        <strain evidence="20">USDA</strain>
    </source>
</reference>
<dbReference type="PROSITE" id="PS50919">
    <property type="entry name" value="MIR"/>
    <property type="match status" value="3"/>
</dbReference>
<accession>A0A1I8NX85</accession>
<keyword evidence="5" id="KW-0328">Glycosyltransferase</keyword>
<evidence type="ECO:0000256" key="1">
    <source>
        <dbReference type="ARBA" id="ARBA00004477"/>
    </source>
</evidence>
<keyword evidence="10 18" id="KW-1133">Transmembrane helix</keyword>
<evidence type="ECO:0000256" key="5">
    <source>
        <dbReference type="ARBA" id="ARBA00022676"/>
    </source>
</evidence>
<feature type="domain" description="MIR" evidence="19">
    <location>
        <begin position="373"/>
        <end position="429"/>
    </location>
</feature>
<gene>
    <name evidence="20" type="primary">106088362</name>
</gene>
<dbReference type="Gene3D" id="2.80.10.50">
    <property type="match status" value="1"/>
</dbReference>
<feature type="transmembrane region" description="Helical" evidence="18">
    <location>
        <begin position="200"/>
        <end position="233"/>
    </location>
</feature>
<evidence type="ECO:0000256" key="10">
    <source>
        <dbReference type="ARBA" id="ARBA00022989"/>
    </source>
</evidence>
<dbReference type="EC" id="2.4.1.109" evidence="4"/>
<dbReference type="InterPro" id="IPR003342">
    <property type="entry name" value="ArnT-like_N"/>
</dbReference>
<evidence type="ECO:0000256" key="11">
    <source>
        <dbReference type="ARBA" id="ARBA00023136"/>
    </source>
</evidence>
<feature type="transmembrane region" description="Helical" evidence="18">
    <location>
        <begin position="687"/>
        <end position="709"/>
    </location>
</feature>
<evidence type="ECO:0000256" key="15">
    <source>
        <dbReference type="ARBA" id="ARBA00059310"/>
    </source>
</evidence>
<evidence type="ECO:0000256" key="6">
    <source>
        <dbReference type="ARBA" id="ARBA00022679"/>
    </source>
</evidence>
<evidence type="ECO:0000256" key="8">
    <source>
        <dbReference type="ARBA" id="ARBA00022737"/>
    </source>
</evidence>
<comment type="pathway">
    <text evidence="2">Protein modification; protein glycosylation.</text>
</comment>
<evidence type="ECO:0000256" key="16">
    <source>
        <dbReference type="ARBA" id="ARBA00062278"/>
    </source>
</evidence>
<feature type="transmembrane region" description="Helical" evidence="18">
    <location>
        <begin position="632"/>
        <end position="650"/>
    </location>
</feature>